<dbReference type="InterPro" id="IPR040826">
    <property type="entry name" value="HEPN_LA2681"/>
</dbReference>
<sequence length="570" mass="62427">MEPRQEFAAWMGELMALGDATGDARRAGVARAVDIAGAVIASSHPEGAKAALLFSASSIVINSGAHLNDAESVKSGKLLAEKALAMTAEDQPLHHQCRYNIANATSALCDQDLPKIESGATRIDLEPDLIASRLKNQADLKAVRREFFQIGLASVADGQTRSAAYCNLGNVLDHAGRWAEAYDFYLRALEADPRNGNAAGNLAQLLRTRIDTGIGQTGHIAAVYDKYVALAQDLRDGTLEFADTEVAERWDLLTPTESQGHLAHGLDPEAEDYEYRQWVADLRLALSPAVEGLGTDELRWDSATIEVLYGETLDEMSPPILGAMNVLKSDFLVSRRLAFDAISHLTDDLAQTADDSGFYVETLDYSLYGIQYSKLLLAQRSALDVLDKTAVVANEHLKAGDVPSKVSFRSFWTERTGELREPLVKGAGRSLPNLALAELADDMAKDGMYATSQALRNAGTHRIVHAALLATTGVTQDSRSKIDLMELVESTILALQVTRSAYLYLIDLIAMWNHPEDHQGNYLRFPDVRYFNDPIADQHINQDDGRERQNGSVLSRPPGQIRPVELREET</sequence>
<gene>
    <name evidence="4" type="ORF">CLV47_111109</name>
</gene>
<keyword evidence="5" id="KW-1185">Reference proteome</keyword>
<reference evidence="4 5" key="1">
    <citation type="submission" date="2018-03" db="EMBL/GenBank/DDBJ databases">
        <title>Genomic Encyclopedia of Archaeal and Bacterial Type Strains, Phase II (KMG-II): from individual species to whole genera.</title>
        <authorList>
            <person name="Goeker M."/>
        </authorList>
    </citation>
    <scope>NUCLEOTIDE SEQUENCE [LARGE SCALE GENOMIC DNA]</scope>
    <source>
        <strain evidence="4 5">DSM 100065</strain>
    </source>
</reference>
<evidence type="ECO:0000313" key="4">
    <source>
        <dbReference type="EMBL" id="PRZ41231.1"/>
    </source>
</evidence>
<dbReference type="PROSITE" id="PS50005">
    <property type="entry name" value="TPR"/>
    <property type="match status" value="1"/>
</dbReference>
<dbReference type="InterPro" id="IPR019734">
    <property type="entry name" value="TPR_rpt"/>
</dbReference>
<feature type="domain" description="LA2681-like HEPN" evidence="3">
    <location>
        <begin position="314"/>
        <end position="509"/>
    </location>
</feature>
<comment type="caution">
    <text evidence="4">The sequence shown here is derived from an EMBL/GenBank/DDBJ whole genome shotgun (WGS) entry which is preliminary data.</text>
</comment>
<feature type="region of interest" description="Disordered" evidence="2">
    <location>
        <begin position="538"/>
        <end position="570"/>
    </location>
</feature>
<dbReference type="Gene3D" id="1.25.40.10">
    <property type="entry name" value="Tetratricopeptide repeat domain"/>
    <property type="match status" value="1"/>
</dbReference>
<dbReference type="SUPFAM" id="SSF48452">
    <property type="entry name" value="TPR-like"/>
    <property type="match status" value="1"/>
</dbReference>
<dbReference type="Pfam" id="PF18733">
    <property type="entry name" value="HEPN_LA2681"/>
    <property type="match status" value="1"/>
</dbReference>
<feature type="compositionally biased region" description="Basic and acidic residues" evidence="2">
    <location>
        <begin position="540"/>
        <end position="549"/>
    </location>
</feature>
<keyword evidence="1" id="KW-0802">TPR repeat</keyword>
<evidence type="ECO:0000313" key="5">
    <source>
        <dbReference type="Proteomes" id="UP000237752"/>
    </source>
</evidence>
<evidence type="ECO:0000256" key="2">
    <source>
        <dbReference type="SAM" id="MobiDB-lite"/>
    </source>
</evidence>
<protein>
    <submittedName>
        <fullName evidence="4">Tetratricopeptide repeat protein</fullName>
    </submittedName>
</protein>
<dbReference type="InterPro" id="IPR011990">
    <property type="entry name" value="TPR-like_helical_dom_sf"/>
</dbReference>
<organism evidence="4 5">
    <name type="scientific">Antricoccus suffuscus</name>
    <dbReference type="NCBI Taxonomy" id="1629062"/>
    <lineage>
        <taxon>Bacteria</taxon>
        <taxon>Bacillati</taxon>
        <taxon>Actinomycetota</taxon>
        <taxon>Actinomycetes</taxon>
        <taxon>Geodermatophilales</taxon>
        <taxon>Antricoccaceae</taxon>
        <taxon>Antricoccus</taxon>
    </lineage>
</organism>
<dbReference type="PROSITE" id="PS50293">
    <property type="entry name" value="TPR_REGION"/>
    <property type="match status" value="1"/>
</dbReference>
<dbReference type="SMART" id="SM00028">
    <property type="entry name" value="TPR"/>
    <property type="match status" value="1"/>
</dbReference>
<dbReference type="Pfam" id="PF00515">
    <property type="entry name" value="TPR_1"/>
    <property type="match status" value="1"/>
</dbReference>
<name>A0A2T0ZXZ7_9ACTN</name>
<evidence type="ECO:0000259" key="3">
    <source>
        <dbReference type="Pfam" id="PF18733"/>
    </source>
</evidence>
<dbReference type="OrthoDB" id="7718445at2"/>
<feature type="repeat" description="TPR" evidence="1">
    <location>
        <begin position="162"/>
        <end position="195"/>
    </location>
</feature>
<evidence type="ECO:0000256" key="1">
    <source>
        <dbReference type="PROSITE-ProRule" id="PRU00339"/>
    </source>
</evidence>
<accession>A0A2T0ZXZ7</accession>
<dbReference type="EMBL" id="PVUE01000011">
    <property type="protein sequence ID" value="PRZ41231.1"/>
    <property type="molecule type" value="Genomic_DNA"/>
</dbReference>
<proteinExistence type="predicted"/>
<dbReference type="Proteomes" id="UP000237752">
    <property type="component" value="Unassembled WGS sequence"/>
</dbReference>
<dbReference type="AlphaFoldDB" id="A0A2T0ZXZ7"/>